<dbReference type="PANTHER" id="PTHR12277">
    <property type="entry name" value="ALPHA/BETA HYDROLASE DOMAIN-CONTAINING PROTEIN"/>
    <property type="match status" value="1"/>
</dbReference>
<evidence type="ECO:0000256" key="1">
    <source>
        <dbReference type="SAM" id="SignalP"/>
    </source>
</evidence>
<feature type="signal peptide" evidence="1">
    <location>
        <begin position="1"/>
        <end position="23"/>
    </location>
</feature>
<name>A0A1H7GLQ7_OLID1</name>
<dbReference type="AlphaFoldDB" id="A0A1H7GLQ7"/>
<organism evidence="3 4">
    <name type="scientific">Olivibacter domesticus</name>
    <name type="common">Pseudosphingobacterium domesticum</name>
    <dbReference type="NCBI Taxonomy" id="407022"/>
    <lineage>
        <taxon>Bacteria</taxon>
        <taxon>Pseudomonadati</taxon>
        <taxon>Bacteroidota</taxon>
        <taxon>Sphingobacteriia</taxon>
        <taxon>Sphingobacteriales</taxon>
        <taxon>Sphingobacteriaceae</taxon>
        <taxon>Olivibacter</taxon>
    </lineage>
</organism>
<dbReference type="SUPFAM" id="SSF53474">
    <property type="entry name" value="alpha/beta-Hydrolases"/>
    <property type="match status" value="1"/>
</dbReference>
<keyword evidence="1" id="KW-0732">Signal</keyword>
<accession>A0A1H7GLQ7</accession>
<dbReference type="STRING" id="407022.SAMN05661044_00125"/>
<dbReference type="Gene3D" id="3.40.50.1820">
    <property type="entry name" value="alpha/beta hydrolase"/>
    <property type="match status" value="1"/>
</dbReference>
<protein>
    <recommendedName>
        <fullName evidence="2">Serine aminopeptidase S33 domain-containing protein</fullName>
    </recommendedName>
</protein>
<feature type="chain" id="PRO_5011530929" description="Serine aminopeptidase S33 domain-containing protein" evidence="1">
    <location>
        <begin position="24"/>
        <end position="277"/>
    </location>
</feature>
<keyword evidence="4" id="KW-1185">Reference proteome</keyword>
<gene>
    <name evidence="3" type="ORF">SAMN05661044_00125</name>
</gene>
<dbReference type="RefSeq" id="WP_202907710.1">
    <property type="nucleotide sequence ID" value="NZ_FOAF01000001.1"/>
</dbReference>
<sequence length="277" mass="31021">MNTTFSRILIFATVMALNFAGHAQSVDTLKMTGRELGSQIFSQTPLPSDYNFNFNYSFKEIKLRTADSINLCALLFPSPKAKDVILYLHGSNGAADVWGKIAPVYTSIGYDFFLLDYRGYGKSEGKVVDEQQVCMDAQLAYDTLKARYGEERIIVIGQSIGTGAAAFLAANNHPKKLILQAPYYSIEDWIHELAPNLQIVDNPFTFETYKKIEQISCPIVLIHGDADDAVYYGSSQKLSKLLKDGDEFITLKSEGHNDFTKNQQYLKALKDLLGWIL</sequence>
<dbReference type="InterPro" id="IPR029058">
    <property type="entry name" value="AB_hydrolase_fold"/>
</dbReference>
<dbReference type="Pfam" id="PF12146">
    <property type="entry name" value="Hydrolase_4"/>
    <property type="match status" value="1"/>
</dbReference>
<dbReference type="PANTHER" id="PTHR12277:SF81">
    <property type="entry name" value="PROTEIN ABHD13"/>
    <property type="match status" value="1"/>
</dbReference>
<dbReference type="EMBL" id="FOAF01000001">
    <property type="protein sequence ID" value="SEK39004.1"/>
    <property type="molecule type" value="Genomic_DNA"/>
</dbReference>
<evidence type="ECO:0000313" key="3">
    <source>
        <dbReference type="EMBL" id="SEK39004.1"/>
    </source>
</evidence>
<reference evidence="4" key="1">
    <citation type="submission" date="2016-10" db="EMBL/GenBank/DDBJ databases">
        <authorList>
            <person name="Varghese N."/>
            <person name="Submissions S."/>
        </authorList>
    </citation>
    <scope>NUCLEOTIDE SEQUENCE [LARGE SCALE GENOMIC DNA]</scope>
    <source>
        <strain evidence="4">DSM 18733</strain>
    </source>
</reference>
<feature type="domain" description="Serine aminopeptidase S33" evidence="2">
    <location>
        <begin position="80"/>
        <end position="189"/>
    </location>
</feature>
<evidence type="ECO:0000313" key="4">
    <source>
        <dbReference type="Proteomes" id="UP000199421"/>
    </source>
</evidence>
<evidence type="ECO:0000259" key="2">
    <source>
        <dbReference type="Pfam" id="PF12146"/>
    </source>
</evidence>
<dbReference type="InterPro" id="IPR022742">
    <property type="entry name" value="Hydrolase_4"/>
</dbReference>
<proteinExistence type="predicted"/>
<dbReference type="Proteomes" id="UP000199421">
    <property type="component" value="Unassembled WGS sequence"/>
</dbReference>